<feature type="region of interest" description="Disordered" evidence="1">
    <location>
        <begin position="1"/>
        <end position="32"/>
    </location>
</feature>
<gene>
    <name evidence="2" type="ORF">AWB75_06822</name>
</gene>
<dbReference type="Proteomes" id="UP000054870">
    <property type="component" value="Unassembled WGS sequence"/>
</dbReference>
<dbReference type="EMBL" id="FCOF02000073">
    <property type="protein sequence ID" value="SAK94578.1"/>
    <property type="molecule type" value="Genomic_DNA"/>
</dbReference>
<evidence type="ECO:0000313" key="3">
    <source>
        <dbReference type="Proteomes" id="UP000054870"/>
    </source>
</evidence>
<keyword evidence="3" id="KW-1185">Reference proteome</keyword>
<evidence type="ECO:0000313" key="2">
    <source>
        <dbReference type="EMBL" id="SAK94578.1"/>
    </source>
</evidence>
<name>A0A158DJ16_9BURK</name>
<evidence type="ECO:0000256" key="1">
    <source>
        <dbReference type="SAM" id="MobiDB-lite"/>
    </source>
</evidence>
<sequence length="153" mass="16740">MPAKRKAAAGKYGSERELDGPVFSQPQPTPDPQTFVVRHGSDAAAYKRIDELNREHKLKALPFPAPRGGVEPRLSLAEVVNNDQRVLQQIANNGQLVFHATGDCGNTKGPAPQNEVADKMVSDFDELDPAPRVPFVIRGLRCDTCLSEPISKR</sequence>
<organism evidence="2 3">
    <name type="scientific">Caballeronia catudaia</name>
    <dbReference type="NCBI Taxonomy" id="1777136"/>
    <lineage>
        <taxon>Bacteria</taxon>
        <taxon>Pseudomonadati</taxon>
        <taxon>Pseudomonadota</taxon>
        <taxon>Betaproteobacteria</taxon>
        <taxon>Burkholderiales</taxon>
        <taxon>Burkholderiaceae</taxon>
        <taxon>Caballeronia</taxon>
    </lineage>
</organism>
<protein>
    <submittedName>
        <fullName evidence="2">Uncharacterized protein</fullName>
    </submittedName>
</protein>
<dbReference type="AlphaFoldDB" id="A0A158DJ16"/>
<accession>A0A158DJ16</accession>
<dbReference type="RefSeq" id="WP_235012392.1">
    <property type="nucleotide sequence ID" value="NZ_FCOF02000073.1"/>
</dbReference>
<reference evidence="2" key="1">
    <citation type="submission" date="2016-01" db="EMBL/GenBank/DDBJ databases">
        <authorList>
            <person name="Peeters C."/>
        </authorList>
    </citation>
    <scope>NUCLEOTIDE SEQUENCE [LARGE SCALE GENOMIC DNA]</scope>
    <source>
        <strain evidence="2">LMG 29318</strain>
    </source>
</reference>
<comment type="caution">
    <text evidence="2">The sequence shown here is derived from an EMBL/GenBank/DDBJ whole genome shotgun (WGS) entry which is preliminary data.</text>
</comment>
<proteinExistence type="predicted"/>